<protein>
    <submittedName>
        <fullName evidence="1">Uncharacterized protein</fullName>
    </submittedName>
</protein>
<organism evidence="1">
    <name type="scientific">marine sediment metagenome</name>
    <dbReference type="NCBI Taxonomy" id="412755"/>
    <lineage>
        <taxon>unclassified sequences</taxon>
        <taxon>metagenomes</taxon>
        <taxon>ecological metagenomes</taxon>
    </lineage>
</organism>
<comment type="caution">
    <text evidence="1">The sequence shown here is derived from an EMBL/GenBank/DDBJ whole genome shotgun (WGS) entry which is preliminary data.</text>
</comment>
<sequence length="30" mass="3049">MGTLAEGTPVALEVKQGGKRLKPVNVKAVG</sequence>
<dbReference type="EMBL" id="LAZR01013583">
    <property type="protein sequence ID" value="KKM21286.1"/>
    <property type="molecule type" value="Genomic_DNA"/>
</dbReference>
<reference evidence="1" key="1">
    <citation type="journal article" date="2015" name="Nature">
        <title>Complex archaea that bridge the gap between prokaryotes and eukaryotes.</title>
        <authorList>
            <person name="Spang A."/>
            <person name="Saw J.H."/>
            <person name="Jorgensen S.L."/>
            <person name="Zaremba-Niedzwiedzka K."/>
            <person name="Martijn J."/>
            <person name="Lind A.E."/>
            <person name="van Eijk R."/>
            <person name="Schleper C."/>
            <person name="Guy L."/>
            <person name="Ettema T.J."/>
        </authorList>
    </citation>
    <scope>NUCLEOTIDE SEQUENCE</scope>
</reference>
<dbReference type="AlphaFoldDB" id="A0A0F9I0U5"/>
<name>A0A0F9I0U5_9ZZZZ</name>
<proteinExistence type="predicted"/>
<accession>A0A0F9I0U5</accession>
<gene>
    <name evidence="1" type="ORF">LCGC14_1636970</name>
</gene>
<evidence type="ECO:0000313" key="1">
    <source>
        <dbReference type="EMBL" id="KKM21286.1"/>
    </source>
</evidence>